<evidence type="ECO:0000313" key="2">
    <source>
        <dbReference type="Proteomes" id="UP000030645"/>
    </source>
</evidence>
<dbReference type="AlphaFoldDB" id="W9R3M3"/>
<gene>
    <name evidence="1" type="ORF">L484_016746</name>
</gene>
<protein>
    <submittedName>
        <fullName evidence="1">Uncharacterized protein</fullName>
    </submittedName>
</protein>
<sequence>MWVLYPVNMREGIEAINFFGEGKRLTRFSEGAREQRKPEKNWRFSGRIVNREREEGGSHYSVTVCALCGGIEVGLNQGGDSNPTD</sequence>
<accession>W9R3M3</accession>
<name>W9R3M3_9ROSA</name>
<proteinExistence type="predicted"/>
<keyword evidence="2" id="KW-1185">Reference proteome</keyword>
<evidence type="ECO:0000313" key="1">
    <source>
        <dbReference type="EMBL" id="EXB55379.1"/>
    </source>
</evidence>
<organism evidence="1 2">
    <name type="scientific">Morus notabilis</name>
    <dbReference type="NCBI Taxonomy" id="981085"/>
    <lineage>
        <taxon>Eukaryota</taxon>
        <taxon>Viridiplantae</taxon>
        <taxon>Streptophyta</taxon>
        <taxon>Embryophyta</taxon>
        <taxon>Tracheophyta</taxon>
        <taxon>Spermatophyta</taxon>
        <taxon>Magnoliopsida</taxon>
        <taxon>eudicotyledons</taxon>
        <taxon>Gunneridae</taxon>
        <taxon>Pentapetalae</taxon>
        <taxon>rosids</taxon>
        <taxon>fabids</taxon>
        <taxon>Rosales</taxon>
        <taxon>Moraceae</taxon>
        <taxon>Moreae</taxon>
        <taxon>Morus</taxon>
    </lineage>
</organism>
<dbReference type="EMBL" id="KE344236">
    <property type="protein sequence ID" value="EXB55379.1"/>
    <property type="molecule type" value="Genomic_DNA"/>
</dbReference>
<dbReference type="Proteomes" id="UP000030645">
    <property type="component" value="Unassembled WGS sequence"/>
</dbReference>
<reference evidence="2" key="1">
    <citation type="submission" date="2013-01" db="EMBL/GenBank/DDBJ databases">
        <title>Draft Genome Sequence of a Mulberry Tree, Morus notabilis C.K. Schneid.</title>
        <authorList>
            <person name="He N."/>
            <person name="Zhao S."/>
        </authorList>
    </citation>
    <scope>NUCLEOTIDE SEQUENCE</scope>
</reference>